<feature type="transmembrane region" description="Helical" evidence="1">
    <location>
        <begin position="217"/>
        <end position="237"/>
    </location>
</feature>
<keyword evidence="1" id="KW-0472">Membrane</keyword>
<feature type="transmembrane region" description="Helical" evidence="1">
    <location>
        <begin position="85"/>
        <end position="111"/>
    </location>
</feature>
<evidence type="ECO:0000313" key="3">
    <source>
        <dbReference type="Proteomes" id="UP001157186"/>
    </source>
</evidence>
<protein>
    <recommendedName>
        <fullName evidence="4">Membrane protein YesL</fullName>
    </recommendedName>
</protein>
<dbReference type="InterPro" id="IPR010380">
    <property type="entry name" value="DUF975"/>
</dbReference>
<keyword evidence="1" id="KW-1133">Transmembrane helix</keyword>
<dbReference type="EMBL" id="BSST01000001">
    <property type="protein sequence ID" value="GLX80477.1"/>
    <property type="molecule type" value="Genomic_DNA"/>
</dbReference>
<dbReference type="Proteomes" id="UP001157186">
    <property type="component" value="Unassembled WGS sequence"/>
</dbReference>
<gene>
    <name evidence="2" type="ORF">tinsulaeT_38170</name>
</gene>
<organism evidence="2 3">
    <name type="scientific">Thalassotalea insulae</name>
    <dbReference type="NCBI Taxonomy" id="2056778"/>
    <lineage>
        <taxon>Bacteria</taxon>
        <taxon>Pseudomonadati</taxon>
        <taxon>Pseudomonadota</taxon>
        <taxon>Gammaproteobacteria</taxon>
        <taxon>Alteromonadales</taxon>
        <taxon>Colwelliaceae</taxon>
        <taxon>Thalassotalea</taxon>
    </lineage>
</organism>
<evidence type="ECO:0000313" key="2">
    <source>
        <dbReference type="EMBL" id="GLX80477.1"/>
    </source>
</evidence>
<comment type="caution">
    <text evidence="2">The sequence shown here is derived from an EMBL/GenBank/DDBJ whole genome shotgun (WGS) entry which is preliminary data.</text>
</comment>
<reference evidence="2 3" key="1">
    <citation type="submission" date="2023-03" db="EMBL/GenBank/DDBJ databases">
        <title>Draft genome sequence of Thalassotalea insulae KCTC 62186T.</title>
        <authorList>
            <person name="Sawabe T."/>
        </authorList>
    </citation>
    <scope>NUCLEOTIDE SEQUENCE [LARGE SCALE GENOMIC DNA]</scope>
    <source>
        <strain evidence="2 3">KCTC 62186</strain>
    </source>
</reference>
<sequence length="268" mass="29347">MEERSILQVGGSIEKALKGEYSIDVKGVLHEAWRLTNKSRSSINLGLFISLLIGVLVTLLVASYVGGVDVLFQEQQGQQEPQAGALLNILVTIVVYPFLVGVEMMGIFHAVGLQTHVKLIFAFLKRGSWVAICALLSSTMVALGVTMFYLPGIYLAVALSLVLPLVVEKKMSPLKAISLSLQVTRFQWFHLFAIYLVLFIALILCVLPLVLLATTSVALLGGVFTLFALSYLAPMFYNVKGILYREIFGMHLSVSKDASDHFDSTFSA</sequence>
<evidence type="ECO:0008006" key="4">
    <source>
        <dbReference type="Google" id="ProtNLM"/>
    </source>
</evidence>
<feature type="transmembrane region" description="Helical" evidence="1">
    <location>
        <begin position="148"/>
        <end position="167"/>
    </location>
</feature>
<dbReference type="PANTHER" id="PTHR40076">
    <property type="entry name" value="MEMBRANE PROTEIN-RELATED"/>
    <property type="match status" value="1"/>
</dbReference>
<keyword evidence="3" id="KW-1185">Reference proteome</keyword>
<proteinExistence type="predicted"/>
<dbReference type="RefSeq" id="WP_284246476.1">
    <property type="nucleotide sequence ID" value="NZ_BSST01000001.1"/>
</dbReference>
<evidence type="ECO:0000256" key="1">
    <source>
        <dbReference type="SAM" id="Phobius"/>
    </source>
</evidence>
<accession>A0ABQ6H0Y2</accession>
<feature type="transmembrane region" description="Helical" evidence="1">
    <location>
        <begin position="188"/>
        <end position="211"/>
    </location>
</feature>
<feature type="transmembrane region" description="Helical" evidence="1">
    <location>
        <begin position="123"/>
        <end position="142"/>
    </location>
</feature>
<dbReference type="PANTHER" id="PTHR40076:SF1">
    <property type="entry name" value="MEMBRANE PROTEIN"/>
    <property type="match status" value="1"/>
</dbReference>
<feature type="transmembrane region" description="Helical" evidence="1">
    <location>
        <begin position="43"/>
        <end position="65"/>
    </location>
</feature>
<name>A0ABQ6H0Y2_9GAMM</name>
<keyword evidence="1" id="KW-0812">Transmembrane</keyword>